<keyword evidence="3" id="KW-0597">Phosphoprotein</keyword>
<protein>
    <recommendedName>
        <fullName evidence="2">histidine kinase</fullName>
        <ecNumber evidence="2">2.7.13.3</ecNumber>
    </recommendedName>
</protein>
<feature type="domain" description="Histidine kinase/HSP90-like ATPase" evidence="10">
    <location>
        <begin position="294"/>
        <end position="383"/>
    </location>
</feature>
<dbReference type="InterPro" id="IPR055558">
    <property type="entry name" value="DUF7134"/>
</dbReference>
<evidence type="ECO:0000256" key="9">
    <source>
        <dbReference type="SAM" id="Phobius"/>
    </source>
</evidence>
<dbReference type="Gene3D" id="1.20.5.1930">
    <property type="match status" value="1"/>
</dbReference>
<organism evidence="13 14">
    <name type="scientific">Actinoplanes regularis</name>
    <dbReference type="NCBI Taxonomy" id="52697"/>
    <lineage>
        <taxon>Bacteria</taxon>
        <taxon>Bacillati</taxon>
        <taxon>Actinomycetota</taxon>
        <taxon>Actinomycetes</taxon>
        <taxon>Micromonosporales</taxon>
        <taxon>Micromonosporaceae</taxon>
        <taxon>Actinoplanes</taxon>
    </lineage>
</organism>
<keyword evidence="6 13" id="KW-0418">Kinase</keyword>
<gene>
    <name evidence="13" type="ORF">SAMN06264365_10533</name>
</gene>
<keyword evidence="9" id="KW-0812">Transmembrane</keyword>
<proteinExistence type="predicted"/>
<evidence type="ECO:0000313" key="14">
    <source>
        <dbReference type="Proteomes" id="UP000198415"/>
    </source>
</evidence>
<dbReference type="Pfam" id="PF07730">
    <property type="entry name" value="HisKA_3"/>
    <property type="match status" value="1"/>
</dbReference>
<dbReference type="EC" id="2.7.13.3" evidence="2"/>
<keyword evidence="9" id="KW-1133">Transmembrane helix</keyword>
<dbReference type="InterPro" id="IPR011712">
    <property type="entry name" value="Sig_transdc_His_kin_sub3_dim/P"/>
</dbReference>
<evidence type="ECO:0000259" key="10">
    <source>
        <dbReference type="Pfam" id="PF02518"/>
    </source>
</evidence>
<comment type="catalytic activity">
    <reaction evidence="1">
        <text>ATP + protein L-histidine = ADP + protein N-phospho-L-histidine.</text>
        <dbReference type="EC" id="2.7.13.3"/>
    </reaction>
</comment>
<dbReference type="AlphaFoldDB" id="A0A238YN36"/>
<dbReference type="InterPro" id="IPR003594">
    <property type="entry name" value="HATPase_dom"/>
</dbReference>
<evidence type="ECO:0000259" key="12">
    <source>
        <dbReference type="Pfam" id="PF23539"/>
    </source>
</evidence>
<dbReference type="Pfam" id="PF23539">
    <property type="entry name" value="DUF7134"/>
    <property type="match status" value="1"/>
</dbReference>
<dbReference type="CDD" id="cd16917">
    <property type="entry name" value="HATPase_UhpB-NarQ-NarX-like"/>
    <property type="match status" value="1"/>
</dbReference>
<dbReference type="Pfam" id="PF02518">
    <property type="entry name" value="HATPase_c"/>
    <property type="match status" value="1"/>
</dbReference>
<evidence type="ECO:0000256" key="8">
    <source>
        <dbReference type="ARBA" id="ARBA00023012"/>
    </source>
</evidence>
<keyword evidence="4" id="KW-0808">Transferase</keyword>
<name>A0A238YN36_9ACTN</name>
<evidence type="ECO:0000256" key="4">
    <source>
        <dbReference type="ARBA" id="ARBA00022679"/>
    </source>
</evidence>
<feature type="domain" description="DUF7134" evidence="12">
    <location>
        <begin position="15"/>
        <end position="143"/>
    </location>
</feature>
<dbReference type="SUPFAM" id="SSF55874">
    <property type="entry name" value="ATPase domain of HSP90 chaperone/DNA topoisomerase II/histidine kinase"/>
    <property type="match status" value="1"/>
</dbReference>
<evidence type="ECO:0000313" key="13">
    <source>
        <dbReference type="EMBL" id="SNR72402.1"/>
    </source>
</evidence>
<feature type="transmembrane region" description="Helical" evidence="9">
    <location>
        <begin position="50"/>
        <end position="68"/>
    </location>
</feature>
<dbReference type="GO" id="GO:0016020">
    <property type="term" value="C:membrane"/>
    <property type="evidence" value="ECO:0007669"/>
    <property type="project" value="InterPro"/>
</dbReference>
<dbReference type="GO" id="GO:0000155">
    <property type="term" value="F:phosphorelay sensor kinase activity"/>
    <property type="evidence" value="ECO:0007669"/>
    <property type="project" value="InterPro"/>
</dbReference>
<keyword evidence="9" id="KW-0472">Membrane</keyword>
<dbReference type="PANTHER" id="PTHR24421">
    <property type="entry name" value="NITRATE/NITRITE SENSOR PROTEIN NARX-RELATED"/>
    <property type="match status" value="1"/>
</dbReference>
<evidence type="ECO:0000256" key="2">
    <source>
        <dbReference type="ARBA" id="ARBA00012438"/>
    </source>
</evidence>
<dbReference type="Gene3D" id="3.30.565.10">
    <property type="entry name" value="Histidine kinase-like ATPase, C-terminal domain"/>
    <property type="match status" value="1"/>
</dbReference>
<dbReference type="EMBL" id="FZNR01000005">
    <property type="protein sequence ID" value="SNR72402.1"/>
    <property type="molecule type" value="Genomic_DNA"/>
</dbReference>
<dbReference type="PANTHER" id="PTHR24421:SF10">
    <property type="entry name" value="NITRATE_NITRITE SENSOR PROTEIN NARQ"/>
    <property type="match status" value="1"/>
</dbReference>
<keyword evidence="8" id="KW-0902">Two-component regulatory system</keyword>
<dbReference type="GO" id="GO:0005524">
    <property type="term" value="F:ATP binding"/>
    <property type="evidence" value="ECO:0007669"/>
    <property type="project" value="UniProtKB-KW"/>
</dbReference>
<keyword evidence="7" id="KW-0067">ATP-binding</keyword>
<feature type="transmembrane region" description="Helical" evidence="9">
    <location>
        <begin position="23"/>
        <end position="43"/>
    </location>
</feature>
<sequence>MVTAVAGPLAAVADRLRRLPPVVVDSGLALAALAAQLAPFVSADPPAGRSWPVGGYLVAVAVSLPVILRRRFPFWMLMASELAAAAYTLVPDGPRQPLWYGALIAMFTVGARAPRWQRISAIVIIAWGAFIFTGSLETAARGALLWTAAYAMGRAWASRQEHVRILQERALHLERERELEAERERSRIARDMHDILAHGVSIMIAQAEAGPVLMGKGPERAEAAFDAIAAAGRDAMGQLRRILGVLEAGGESLRAPQPTLADIPELVERVSSNGSVPVTLTVSGNPGKLTADAEIAAYRIVQEALTNVMKHARARTVTVALDWSGGDLAVTVVDDGDGAVAGDGLGRGLNGIRERAVSCGGSATAGAVPDGRGFRVRALLPVAAAR</sequence>
<dbReference type="Proteomes" id="UP000198415">
    <property type="component" value="Unassembled WGS sequence"/>
</dbReference>
<accession>A0A238YN36</accession>
<dbReference type="InterPro" id="IPR050482">
    <property type="entry name" value="Sensor_HK_TwoCompSys"/>
</dbReference>
<feature type="domain" description="Signal transduction histidine kinase subgroup 3 dimerisation and phosphoacceptor" evidence="11">
    <location>
        <begin position="184"/>
        <end position="248"/>
    </location>
</feature>
<evidence type="ECO:0000256" key="3">
    <source>
        <dbReference type="ARBA" id="ARBA00022553"/>
    </source>
</evidence>
<evidence type="ECO:0000259" key="11">
    <source>
        <dbReference type="Pfam" id="PF07730"/>
    </source>
</evidence>
<dbReference type="GO" id="GO:0046983">
    <property type="term" value="F:protein dimerization activity"/>
    <property type="evidence" value="ECO:0007669"/>
    <property type="project" value="InterPro"/>
</dbReference>
<reference evidence="13 14" key="1">
    <citation type="submission" date="2017-06" db="EMBL/GenBank/DDBJ databases">
        <authorList>
            <person name="Kim H.J."/>
            <person name="Triplett B.A."/>
        </authorList>
    </citation>
    <scope>NUCLEOTIDE SEQUENCE [LARGE SCALE GENOMIC DNA]</scope>
    <source>
        <strain evidence="13 14">DSM 43151</strain>
    </source>
</reference>
<keyword evidence="5" id="KW-0547">Nucleotide-binding</keyword>
<evidence type="ECO:0000256" key="5">
    <source>
        <dbReference type="ARBA" id="ARBA00022741"/>
    </source>
</evidence>
<evidence type="ECO:0000256" key="1">
    <source>
        <dbReference type="ARBA" id="ARBA00000085"/>
    </source>
</evidence>
<evidence type="ECO:0000256" key="6">
    <source>
        <dbReference type="ARBA" id="ARBA00022777"/>
    </source>
</evidence>
<evidence type="ECO:0000256" key="7">
    <source>
        <dbReference type="ARBA" id="ARBA00022840"/>
    </source>
</evidence>
<dbReference type="OrthoDB" id="227596at2"/>
<keyword evidence="14" id="KW-1185">Reference proteome</keyword>
<dbReference type="InterPro" id="IPR036890">
    <property type="entry name" value="HATPase_C_sf"/>
</dbReference>
<feature type="transmembrane region" description="Helical" evidence="9">
    <location>
        <begin position="119"/>
        <end position="136"/>
    </location>
</feature>